<sequence>IKFVNYLISNAVREGASDIHIEPKEKSMKTRFRIDGVLFEMKQSPLNMHPAIVSRIKIMANLDISERRLPQDGKIKVNVGGRAIDLRVSILPTNHGEKVVIRVLDSKSVLRGLEQLGMESDVMDVFRGQIALPHGILLVTGPTGSGKSTTLYSALCQMDGEKLNISTVEDPVEYELDFCNQVQTNEKIGLDFALSLRSLLRQDPDVIMIGEIRDNETARIAVQAALTGHLVLSTLHTNDAASSITRLVDIGIDAYLIAA</sequence>
<dbReference type="Gene3D" id="3.40.50.300">
    <property type="entry name" value="P-loop containing nucleotide triphosphate hydrolases"/>
    <property type="match status" value="1"/>
</dbReference>
<dbReference type="SUPFAM" id="SSF52540">
    <property type="entry name" value="P-loop containing nucleoside triphosphate hydrolases"/>
    <property type="match status" value="1"/>
</dbReference>
<gene>
    <name evidence="4" type="ORF">S01H1_53934</name>
</gene>
<dbReference type="GO" id="GO:0005886">
    <property type="term" value="C:plasma membrane"/>
    <property type="evidence" value="ECO:0007669"/>
    <property type="project" value="TreeGrafter"/>
</dbReference>
<feature type="non-terminal residue" evidence="4">
    <location>
        <position position="259"/>
    </location>
</feature>
<dbReference type="EMBL" id="BARS01034959">
    <property type="protein sequence ID" value="GAG27341.1"/>
    <property type="molecule type" value="Genomic_DNA"/>
</dbReference>
<organism evidence="4">
    <name type="scientific">marine sediment metagenome</name>
    <dbReference type="NCBI Taxonomy" id="412755"/>
    <lineage>
        <taxon>unclassified sequences</taxon>
        <taxon>metagenomes</taxon>
        <taxon>ecological metagenomes</taxon>
    </lineage>
</organism>
<dbReference type="CDD" id="cd01129">
    <property type="entry name" value="PulE-GspE-like"/>
    <property type="match status" value="1"/>
</dbReference>
<name>X0XR41_9ZZZZ</name>
<dbReference type="InterPro" id="IPR027417">
    <property type="entry name" value="P-loop_NTPase"/>
</dbReference>
<dbReference type="PANTHER" id="PTHR30258:SF3">
    <property type="entry name" value="SLL1921 PROTEIN"/>
    <property type="match status" value="1"/>
</dbReference>
<evidence type="ECO:0000256" key="2">
    <source>
        <dbReference type="ARBA" id="ARBA00022840"/>
    </source>
</evidence>
<keyword evidence="1" id="KW-0547">Nucleotide-binding</keyword>
<evidence type="ECO:0000313" key="4">
    <source>
        <dbReference type="EMBL" id="GAG27341.1"/>
    </source>
</evidence>
<dbReference type="GO" id="GO:0005524">
    <property type="term" value="F:ATP binding"/>
    <property type="evidence" value="ECO:0007669"/>
    <property type="project" value="UniProtKB-KW"/>
</dbReference>
<dbReference type="FunFam" id="3.30.450.90:FF:000001">
    <property type="entry name" value="Type II secretion system ATPase GspE"/>
    <property type="match status" value="1"/>
</dbReference>
<dbReference type="InterPro" id="IPR001482">
    <property type="entry name" value="T2SS/T4SS_dom"/>
</dbReference>
<comment type="caution">
    <text evidence="4">The sequence shown here is derived from an EMBL/GenBank/DDBJ whole genome shotgun (WGS) entry which is preliminary data.</text>
</comment>
<proteinExistence type="predicted"/>
<evidence type="ECO:0000259" key="3">
    <source>
        <dbReference type="PROSITE" id="PS00662"/>
    </source>
</evidence>
<evidence type="ECO:0000256" key="1">
    <source>
        <dbReference type="ARBA" id="ARBA00022741"/>
    </source>
</evidence>
<reference evidence="4" key="1">
    <citation type="journal article" date="2014" name="Front. Microbiol.">
        <title>High frequency of phylogenetically diverse reductive dehalogenase-homologous genes in deep subseafloor sedimentary metagenomes.</title>
        <authorList>
            <person name="Kawai M."/>
            <person name="Futagami T."/>
            <person name="Toyoda A."/>
            <person name="Takaki Y."/>
            <person name="Nishi S."/>
            <person name="Hori S."/>
            <person name="Arai W."/>
            <person name="Tsubouchi T."/>
            <person name="Morono Y."/>
            <person name="Uchiyama I."/>
            <person name="Ito T."/>
            <person name="Fujiyama A."/>
            <person name="Inagaki F."/>
            <person name="Takami H."/>
        </authorList>
    </citation>
    <scope>NUCLEOTIDE SEQUENCE</scope>
    <source>
        <strain evidence="4">Expedition CK06-06</strain>
    </source>
</reference>
<feature type="domain" description="Bacterial type II secretion system protein E" evidence="3">
    <location>
        <begin position="200"/>
        <end position="214"/>
    </location>
</feature>
<dbReference type="PROSITE" id="PS00662">
    <property type="entry name" value="T2SP_E"/>
    <property type="match status" value="1"/>
</dbReference>
<protein>
    <recommendedName>
        <fullName evidence="3">Bacterial type II secretion system protein E domain-containing protein</fullName>
    </recommendedName>
</protein>
<keyword evidence="2" id="KW-0067">ATP-binding</keyword>
<dbReference type="GO" id="GO:0016887">
    <property type="term" value="F:ATP hydrolysis activity"/>
    <property type="evidence" value="ECO:0007669"/>
    <property type="project" value="TreeGrafter"/>
</dbReference>
<dbReference type="Gene3D" id="3.30.450.90">
    <property type="match status" value="1"/>
</dbReference>
<accession>X0XR41</accession>
<feature type="non-terminal residue" evidence="4">
    <location>
        <position position="1"/>
    </location>
</feature>
<dbReference type="AlphaFoldDB" id="X0XR41"/>
<dbReference type="PANTHER" id="PTHR30258">
    <property type="entry name" value="TYPE II SECRETION SYSTEM PROTEIN GSPE-RELATED"/>
    <property type="match status" value="1"/>
</dbReference>
<dbReference type="Pfam" id="PF00437">
    <property type="entry name" value="T2SSE"/>
    <property type="match status" value="1"/>
</dbReference>